<keyword evidence="3" id="KW-1185">Reference proteome</keyword>
<protein>
    <submittedName>
        <fullName evidence="2">Uncharacterized protein</fullName>
    </submittedName>
</protein>
<dbReference type="GeneID" id="39583015"/>
<dbReference type="EMBL" id="ML119061">
    <property type="protein sequence ID" value="ROT35357.1"/>
    <property type="molecule type" value="Genomic_DNA"/>
</dbReference>
<evidence type="ECO:0000256" key="1">
    <source>
        <dbReference type="SAM" id="MobiDB-lite"/>
    </source>
</evidence>
<reference evidence="2 3" key="1">
    <citation type="journal article" date="2018" name="Mol. Ecol.">
        <title>The obligate alkalophilic soda-lake fungus Sodiomyces alkalinus has shifted to a protein diet.</title>
        <authorList>
            <person name="Grum-Grzhimaylo A.A."/>
            <person name="Falkoski D.L."/>
            <person name="van den Heuvel J."/>
            <person name="Valero-Jimenez C.A."/>
            <person name="Min B."/>
            <person name="Choi I.G."/>
            <person name="Lipzen A."/>
            <person name="Daum C.G."/>
            <person name="Aanen D.K."/>
            <person name="Tsang A."/>
            <person name="Henrissat B."/>
            <person name="Bilanenko E.N."/>
            <person name="de Vries R.P."/>
            <person name="van Kan J.A.L."/>
            <person name="Grigoriev I.V."/>
            <person name="Debets A.J.M."/>
        </authorList>
    </citation>
    <scope>NUCLEOTIDE SEQUENCE [LARGE SCALE GENOMIC DNA]</scope>
    <source>
        <strain evidence="2 3">F11</strain>
    </source>
</reference>
<feature type="region of interest" description="Disordered" evidence="1">
    <location>
        <begin position="166"/>
        <end position="187"/>
    </location>
</feature>
<proteinExistence type="predicted"/>
<evidence type="ECO:0000313" key="3">
    <source>
        <dbReference type="Proteomes" id="UP000272025"/>
    </source>
</evidence>
<gene>
    <name evidence="2" type="ORF">SODALDRAFT_363176</name>
</gene>
<name>A0A3N2PLF8_SODAK</name>
<sequence>MTPYTLPLTFDLLIVRLGPQFALPSGRTTLAEVAPSLTYHGCPCAGGASSLTIASTLEHELEGIQQDGNFWHFPRTYVQHDDSQLHILERQGRADMTDAVHNYLTLRYKAWAKEMVGRYSLLITGRRGGTAPGKVLDEMAVGRYKGAMPQPFVTLDQVNVNEKAEPSDWVDKSLGSGGQAGHGFTRDNSKAALNAPCLRAVWMVRHQ</sequence>
<dbReference type="RefSeq" id="XP_028463163.1">
    <property type="nucleotide sequence ID" value="XM_028614537.1"/>
</dbReference>
<accession>A0A3N2PLF8</accession>
<dbReference type="AlphaFoldDB" id="A0A3N2PLF8"/>
<evidence type="ECO:0000313" key="2">
    <source>
        <dbReference type="EMBL" id="ROT35357.1"/>
    </source>
</evidence>
<dbReference type="Proteomes" id="UP000272025">
    <property type="component" value="Unassembled WGS sequence"/>
</dbReference>
<organism evidence="2 3">
    <name type="scientific">Sodiomyces alkalinus (strain CBS 110278 / VKM F-3762 / F11)</name>
    <name type="common">Alkaliphilic filamentous fungus</name>
    <dbReference type="NCBI Taxonomy" id="1314773"/>
    <lineage>
        <taxon>Eukaryota</taxon>
        <taxon>Fungi</taxon>
        <taxon>Dikarya</taxon>
        <taxon>Ascomycota</taxon>
        <taxon>Pezizomycotina</taxon>
        <taxon>Sordariomycetes</taxon>
        <taxon>Hypocreomycetidae</taxon>
        <taxon>Glomerellales</taxon>
        <taxon>Plectosphaerellaceae</taxon>
        <taxon>Sodiomyces</taxon>
    </lineage>
</organism>